<dbReference type="InterPro" id="IPR002933">
    <property type="entry name" value="Peptidase_M20"/>
</dbReference>
<evidence type="ECO:0000256" key="6">
    <source>
        <dbReference type="SAM" id="Phobius"/>
    </source>
</evidence>
<evidence type="ECO:0000256" key="4">
    <source>
        <dbReference type="ARBA" id="ARBA00022801"/>
    </source>
</evidence>
<dbReference type="Pfam" id="PF01546">
    <property type="entry name" value="Peptidase_M20"/>
    <property type="match status" value="1"/>
</dbReference>
<accession>A0ABR4P1P7</accession>
<dbReference type="InterPro" id="IPR017141">
    <property type="entry name" value="Pept_M20_carboxypep"/>
</dbReference>
<keyword evidence="6" id="KW-0472">Membrane</keyword>
<evidence type="ECO:0000256" key="3">
    <source>
        <dbReference type="ARBA" id="ARBA00022723"/>
    </source>
</evidence>
<evidence type="ECO:0000259" key="7">
    <source>
        <dbReference type="Pfam" id="PF07687"/>
    </source>
</evidence>
<dbReference type="EMBL" id="JBFCZG010000011">
    <property type="protein sequence ID" value="KAL3417219.1"/>
    <property type="molecule type" value="Genomic_DNA"/>
</dbReference>
<comment type="similarity">
    <text evidence="1">Belongs to the peptidase M20A family.</text>
</comment>
<dbReference type="PANTHER" id="PTHR45962:SF1">
    <property type="entry name" value="N-FATTY-ACYL-AMINO ACID SYNTHASE_HYDROLASE PM20D1"/>
    <property type="match status" value="1"/>
</dbReference>
<gene>
    <name evidence="8" type="ORF">PVAG01_11219</name>
</gene>
<dbReference type="InterPro" id="IPR047177">
    <property type="entry name" value="Pept_M20A"/>
</dbReference>
<dbReference type="PANTHER" id="PTHR45962">
    <property type="entry name" value="N-FATTY-ACYL-AMINO ACID SYNTHASE/HYDROLASE PM20D1"/>
    <property type="match status" value="1"/>
</dbReference>
<keyword evidence="3" id="KW-0479">Metal-binding</keyword>
<dbReference type="Gene3D" id="1.10.150.900">
    <property type="match status" value="1"/>
</dbReference>
<dbReference type="CDD" id="cd05674">
    <property type="entry name" value="M20_yscS"/>
    <property type="match status" value="1"/>
</dbReference>
<dbReference type="InterPro" id="IPR011650">
    <property type="entry name" value="Peptidase_M20_dimer"/>
</dbReference>
<dbReference type="PIRSF" id="PIRSF037217">
    <property type="entry name" value="Carboxypeptidase_S"/>
    <property type="match status" value="1"/>
</dbReference>
<evidence type="ECO:0000256" key="1">
    <source>
        <dbReference type="ARBA" id="ARBA00006247"/>
    </source>
</evidence>
<dbReference type="Gene3D" id="3.30.70.360">
    <property type="match status" value="1"/>
</dbReference>
<sequence length="572" mass="63717">METYSLLPRGEATRAVKVQRGKFWQWLGYCSLAVIITYSVWAIKAPANEDFHVEYDPSQPACPQFPALQSFSDDQAYIEKEIQDEFATAKFFEKSLKKLQGAIQIPTESYDGMGEVGEDPRWEIFNDFHVYLEDSFPLVFKKLSIKKPNTHGLLIEWKGSDPSLKPYVFMAHQDVVPVPAVTEYRWKYPPYSAHYDGRFIWGRGAADCKNNLIGILEALETLLEKHYEPKRTIISGFGFDEEISGFHGAAYISKYLVETLGRDSIELIIDEGGLGIKEMYGAMFALPGVAEKGYHDIKITVETEGGHSSVPPDHTGIGILSRIVAAIEDSPYKPSLTPANPYFTTLQCAAEYGGSMPSRLQTLIKKSLTSKSAAKSLAEYLAKDDIRNRYLMQTSQASDIISGGVKINALPEKVYAVVNHRIAVESHTGEVRENMQSVLEDAILSKFALSLDAWGSVSGNTSSTSVGQIILSDFEEPLEPSPVSPYDTDAYKLFTGTIKQVLGRDIIVAPSIMTGNTDTKYYWNLSKNIYRFSPCRDEGKANGHTVDERIGMIEHIEGVKFYAQIVMNSGHL</sequence>
<evidence type="ECO:0000256" key="5">
    <source>
        <dbReference type="ARBA" id="ARBA00022833"/>
    </source>
</evidence>
<feature type="domain" description="Peptidase M20 dimerisation" evidence="7">
    <location>
        <begin position="289"/>
        <end position="442"/>
    </location>
</feature>
<comment type="caution">
    <text evidence="8">The sequence shown here is derived from an EMBL/GenBank/DDBJ whole genome shotgun (WGS) entry which is preliminary data.</text>
</comment>
<dbReference type="InterPro" id="IPR036264">
    <property type="entry name" value="Bact_exopeptidase_dim_dom"/>
</dbReference>
<keyword evidence="4" id="KW-0378">Hydrolase</keyword>
<evidence type="ECO:0000313" key="9">
    <source>
        <dbReference type="Proteomes" id="UP001629113"/>
    </source>
</evidence>
<dbReference type="SUPFAM" id="SSF55031">
    <property type="entry name" value="Bacterial exopeptidase dimerisation domain"/>
    <property type="match status" value="1"/>
</dbReference>
<keyword evidence="5" id="KW-0862">Zinc</keyword>
<keyword evidence="9" id="KW-1185">Reference proteome</keyword>
<reference evidence="8 9" key="1">
    <citation type="submission" date="2024-06" db="EMBL/GenBank/DDBJ databases">
        <title>Complete genome of Phlyctema vagabunda strain 19-DSS-EL-015.</title>
        <authorList>
            <person name="Fiorenzani C."/>
        </authorList>
    </citation>
    <scope>NUCLEOTIDE SEQUENCE [LARGE SCALE GENOMIC DNA]</scope>
    <source>
        <strain evidence="8 9">19-DSS-EL-015</strain>
    </source>
</reference>
<feature type="transmembrane region" description="Helical" evidence="6">
    <location>
        <begin position="23"/>
        <end position="43"/>
    </location>
</feature>
<dbReference type="Pfam" id="PF07687">
    <property type="entry name" value="M20_dimer"/>
    <property type="match status" value="1"/>
</dbReference>
<dbReference type="Gene3D" id="3.40.630.10">
    <property type="entry name" value="Zn peptidases"/>
    <property type="match status" value="1"/>
</dbReference>
<keyword evidence="6" id="KW-1133">Transmembrane helix</keyword>
<evidence type="ECO:0000256" key="2">
    <source>
        <dbReference type="ARBA" id="ARBA00022670"/>
    </source>
</evidence>
<protein>
    <submittedName>
        <fullName evidence="8">Peptidase family M20/M25/M40</fullName>
    </submittedName>
</protein>
<keyword evidence="6" id="KW-0812">Transmembrane</keyword>
<proteinExistence type="inferred from homology"/>
<keyword evidence="2" id="KW-0645">Protease</keyword>
<dbReference type="Proteomes" id="UP001629113">
    <property type="component" value="Unassembled WGS sequence"/>
</dbReference>
<dbReference type="SUPFAM" id="SSF53187">
    <property type="entry name" value="Zn-dependent exopeptidases"/>
    <property type="match status" value="1"/>
</dbReference>
<evidence type="ECO:0000313" key="8">
    <source>
        <dbReference type="EMBL" id="KAL3417219.1"/>
    </source>
</evidence>
<organism evidence="8 9">
    <name type="scientific">Phlyctema vagabunda</name>
    <dbReference type="NCBI Taxonomy" id="108571"/>
    <lineage>
        <taxon>Eukaryota</taxon>
        <taxon>Fungi</taxon>
        <taxon>Dikarya</taxon>
        <taxon>Ascomycota</taxon>
        <taxon>Pezizomycotina</taxon>
        <taxon>Leotiomycetes</taxon>
        <taxon>Helotiales</taxon>
        <taxon>Dermateaceae</taxon>
        <taxon>Phlyctema</taxon>
    </lineage>
</organism>
<name>A0ABR4P1P7_9HELO</name>